<dbReference type="Gene3D" id="1.10.10.10">
    <property type="entry name" value="Winged helix-like DNA-binding domain superfamily/Winged helix DNA-binding domain"/>
    <property type="match status" value="2"/>
</dbReference>
<gene>
    <name evidence="6" type="ORF">B1A_13789</name>
</gene>
<dbReference type="InterPro" id="IPR013325">
    <property type="entry name" value="RNA_pol_sigma_r2"/>
</dbReference>
<reference evidence="6" key="1">
    <citation type="submission" date="2013-08" db="EMBL/GenBank/DDBJ databases">
        <authorList>
            <person name="Mendez C."/>
            <person name="Richter M."/>
            <person name="Ferrer M."/>
            <person name="Sanchez J."/>
        </authorList>
    </citation>
    <scope>NUCLEOTIDE SEQUENCE</scope>
</reference>
<dbReference type="InterPro" id="IPR050239">
    <property type="entry name" value="Sigma-70_RNA_pol_init_factors"/>
</dbReference>
<dbReference type="PANTHER" id="PTHR30603:SF67">
    <property type="entry name" value="RNA POLYMERASE SIGMA FACTOR RPOS"/>
    <property type="match status" value="1"/>
</dbReference>
<dbReference type="PRINTS" id="PR00046">
    <property type="entry name" value="SIGMA70FCT"/>
</dbReference>
<dbReference type="InterPro" id="IPR000943">
    <property type="entry name" value="RNA_pol_sigma70"/>
</dbReference>
<keyword evidence="2" id="KW-0731">Sigma factor</keyword>
<dbReference type="Pfam" id="PF04542">
    <property type="entry name" value="Sigma70_r2"/>
    <property type="match status" value="1"/>
</dbReference>
<dbReference type="InterPro" id="IPR013324">
    <property type="entry name" value="RNA_pol_sigma_r3/r4-like"/>
</dbReference>
<dbReference type="InterPro" id="IPR014284">
    <property type="entry name" value="RNA_pol_sigma-70_dom"/>
</dbReference>
<comment type="caution">
    <text evidence="6">The sequence shown here is derived from an EMBL/GenBank/DDBJ whole genome shotgun (WGS) entry which is preliminary data.</text>
</comment>
<dbReference type="SUPFAM" id="SSF88946">
    <property type="entry name" value="Sigma2 domain of RNA polymerase sigma factors"/>
    <property type="match status" value="1"/>
</dbReference>
<keyword evidence="3" id="KW-0238">DNA-binding</keyword>
<dbReference type="EMBL" id="AUZX01010107">
    <property type="protein sequence ID" value="EQD49197.1"/>
    <property type="molecule type" value="Genomic_DNA"/>
</dbReference>
<dbReference type="Gene3D" id="1.10.601.10">
    <property type="entry name" value="RNA Polymerase Primary Sigma Factor"/>
    <property type="match status" value="1"/>
</dbReference>
<sequence length="233" mass="26879">SNLRLVIKVALRYAGRGLPFMDLVEEGNLGLIRAVEGFDSERGVRFSTYAMFWIRQRIEKALFEQRQPVRMPVNKARRVNLLARTEQNLLQRLGREPTLEEVALELGEEAKEIRALKAYVRQQSSFDQPSSPSSDRHLNEVVEDNSAVDPVEFLHRLAIESLLEQWLQSLDDRTSEVMRRRFGLEGTERETLESVGRAMHLNREAVRQIQIRGLLKLRKLLLREGFSASALLD</sequence>
<feature type="domain" description="RNA polymerase sigma-70" evidence="5">
    <location>
        <begin position="22"/>
        <end position="35"/>
    </location>
</feature>
<reference evidence="6" key="2">
    <citation type="journal article" date="2014" name="ISME J.">
        <title>Microbial stratification in low pH oxic and suboxic macroscopic growths along an acid mine drainage.</title>
        <authorList>
            <person name="Mendez-Garcia C."/>
            <person name="Mesa V."/>
            <person name="Sprenger R.R."/>
            <person name="Richter M."/>
            <person name="Diez M.S."/>
            <person name="Solano J."/>
            <person name="Bargiela R."/>
            <person name="Golyshina O.V."/>
            <person name="Manteca A."/>
            <person name="Ramos J.L."/>
            <person name="Gallego J.R."/>
            <person name="Llorente I."/>
            <person name="Martins Dos Santos V.A."/>
            <person name="Jensen O.N."/>
            <person name="Pelaez A.I."/>
            <person name="Sanchez J."/>
            <person name="Ferrer M."/>
        </authorList>
    </citation>
    <scope>NUCLEOTIDE SEQUENCE</scope>
</reference>
<dbReference type="InterPro" id="IPR007624">
    <property type="entry name" value="RNA_pol_sigma70_r3"/>
</dbReference>
<accession>T0ZX39</accession>
<dbReference type="Pfam" id="PF04539">
    <property type="entry name" value="Sigma70_r3"/>
    <property type="match status" value="1"/>
</dbReference>
<dbReference type="GO" id="GO:0016987">
    <property type="term" value="F:sigma factor activity"/>
    <property type="evidence" value="ECO:0007669"/>
    <property type="project" value="UniProtKB-KW"/>
</dbReference>
<feature type="non-terminal residue" evidence="6">
    <location>
        <position position="1"/>
    </location>
</feature>
<proteinExistence type="predicted"/>
<dbReference type="PANTHER" id="PTHR30603">
    <property type="entry name" value="RNA POLYMERASE SIGMA FACTOR RPO"/>
    <property type="match status" value="1"/>
</dbReference>
<evidence type="ECO:0000256" key="1">
    <source>
        <dbReference type="ARBA" id="ARBA00023015"/>
    </source>
</evidence>
<dbReference type="NCBIfam" id="TIGR02937">
    <property type="entry name" value="sigma70-ECF"/>
    <property type="match status" value="1"/>
</dbReference>
<dbReference type="PROSITE" id="PS00715">
    <property type="entry name" value="SIGMA70_1"/>
    <property type="match status" value="1"/>
</dbReference>
<dbReference type="InterPro" id="IPR007627">
    <property type="entry name" value="RNA_pol_sigma70_r2"/>
</dbReference>
<dbReference type="GO" id="GO:0006352">
    <property type="term" value="P:DNA-templated transcription initiation"/>
    <property type="evidence" value="ECO:0007669"/>
    <property type="project" value="InterPro"/>
</dbReference>
<dbReference type="AlphaFoldDB" id="T0ZX39"/>
<dbReference type="InterPro" id="IPR036388">
    <property type="entry name" value="WH-like_DNA-bd_sf"/>
</dbReference>
<dbReference type="GO" id="GO:0003677">
    <property type="term" value="F:DNA binding"/>
    <property type="evidence" value="ECO:0007669"/>
    <property type="project" value="UniProtKB-KW"/>
</dbReference>
<evidence type="ECO:0000259" key="5">
    <source>
        <dbReference type="PROSITE" id="PS00715"/>
    </source>
</evidence>
<dbReference type="SUPFAM" id="SSF88659">
    <property type="entry name" value="Sigma3 and sigma4 domains of RNA polymerase sigma factors"/>
    <property type="match status" value="2"/>
</dbReference>
<organism evidence="6">
    <name type="scientific">mine drainage metagenome</name>
    <dbReference type="NCBI Taxonomy" id="410659"/>
    <lineage>
        <taxon>unclassified sequences</taxon>
        <taxon>metagenomes</taxon>
        <taxon>ecological metagenomes</taxon>
    </lineage>
</organism>
<dbReference type="Pfam" id="PF04545">
    <property type="entry name" value="Sigma70_r4"/>
    <property type="match status" value="1"/>
</dbReference>
<evidence type="ECO:0000313" key="6">
    <source>
        <dbReference type="EMBL" id="EQD49197.1"/>
    </source>
</evidence>
<evidence type="ECO:0000256" key="3">
    <source>
        <dbReference type="ARBA" id="ARBA00023125"/>
    </source>
</evidence>
<keyword evidence="1" id="KW-0805">Transcription regulation</keyword>
<evidence type="ECO:0000256" key="2">
    <source>
        <dbReference type="ARBA" id="ARBA00023082"/>
    </source>
</evidence>
<keyword evidence="4" id="KW-0804">Transcription</keyword>
<name>T0ZX39_9ZZZZ</name>
<evidence type="ECO:0000256" key="4">
    <source>
        <dbReference type="ARBA" id="ARBA00023163"/>
    </source>
</evidence>
<protein>
    <submittedName>
        <fullName evidence="6">RpoD family RNA polymerase sigma factor</fullName>
    </submittedName>
</protein>
<dbReference type="InterPro" id="IPR007630">
    <property type="entry name" value="RNA_pol_sigma70_r4"/>
</dbReference>